<dbReference type="GO" id="GO:0006355">
    <property type="term" value="P:regulation of DNA-templated transcription"/>
    <property type="evidence" value="ECO:0007669"/>
    <property type="project" value="InterPro"/>
</dbReference>
<keyword evidence="8 14" id="KW-0808">Transferase</keyword>
<evidence type="ECO:0000313" key="17">
    <source>
        <dbReference type="EMBL" id="TMQ64785.1"/>
    </source>
</evidence>
<dbReference type="PANTHER" id="PTHR22807:SF61">
    <property type="entry name" value="NOL1_NOP2_SUN FAMILY PROTEIN _ ANTITERMINATION NUSB DOMAIN-CONTAINING PROTEIN"/>
    <property type="match status" value="1"/>
</dbReference>
<comment type="caution">
    <text evidence="17">The sequence shown here is derived from an EMBL/GenBank/DDBJ whole genome shotgun (WGS) entry which is preliminary data.</text>
</comment>
<keyword evidence="9 14" id="KW-0949">S-adenosyl-L-methionine</keyword>
<comment type="catalytic activity">
    <reaction evidence="13">
        <text>cytidine(967) in 16S rRNA + S-adenosyl-L-methionine = 5-methylcytidine(967) in 16S rRNA + S-adenosyl-L-homocysteine + H(+)</text>
        <dbReference type="Rhea" id="RHEA:42748"/>
        <dbReference type="Rhea" id="RHEA-COMP:10219"/>
        <dbReference type="Rhea" id="RHEA-COMP:10220"/>
        <dbReference type="ChEBI" id="CHEBI:15378"/>
        <dbReference type="ChEBI" id="CHEBI:57856"/>
        <dbReference type="ChEBI" id="CHEBI:59789"/>
        <dbReference type="ChEBI" id="CHEBI:74483"/>
        <dbReference type="ChEBI" id="CHEBI:82748"/>
        <dbReference type="EC" id="2.1.1.176"/>
    </reaction>
</comment>
<evidence type="ECO:0000256" key="7">
    <source>
        <dbReference type="ARBA" id="ARBA00022603"/>
    </source>
</evidence>
<keyword evidence="5" id="KW-0963">Cytoplasm</keyword>
<feature type="binding site" evidence="14">
    <location>
        <position position="340"/>
    </location>
    <ligand>
        <name>S-adenosyl-L-methionine</name>
        <dbReference type="ChEBI" id="CHEBI:59789"/>
    </ligand>
</feature>
<dbReference type="PANTHER" id="PTHR22807">
    <property type="entry name" value="NOP2 YEAST -RELATED NOL1/NOP2/FMU SUN DOMAIN-CONTAINING"/>
    <property type="match status" value="1"/>
</dbReference>
<evidence type="ECO:0000256" key="12">
    <source>
        <dbReference type="ARBA" id="ARBA00031088"/>
    </source>
</evidence>
<dbReference type="InterPro" id="IPR023267">
    <property type="entry name" value="RCMT"/>
</dbReference>
<evidence type="ECO:0000256" key="1">
    <source>
        <dbReference type="ARBA" id="ARBA00002724"/>
    </source>
</evidence>
<dbReference type="Proteomes" id="UP000317691">
    <property type="component" value="Unassembled WGS sequence"/>
</dbReference>
<feature type="binding site" evidence="14">
    <location>
        <position position="356"/>
    </location>
    <ligand>
        <name>S-adenosyl-L-methionine</name>
        <dbReference type="ChEBI" id="CHEBI:59789"/>
    </ligand>
</feature>
<evidence type="ECO:0000256" key="14">
    <source>
        <dbReference type="PROSITE-ProRule" id="PRU01023"/>
    </source>
</evidence>
<evidence type="ECO:0000256" key="8">
    <source>
        <dbReference type="ARBA" id="ARBA00022679"/>
    </source>
</evidence>
<evidence type="ECO:0000256" key="6">
    <source>
        <dbReference type="ARBA" id="ARBA00022552"/>
    </source>
</evidence>
<dbReference type="EMBL" id="VBOZ01000017">
    <property type="protein sequence ID" value="TMQ64785.1"/>
    <property type="molecule type" value="Genomic_DNA"/>
</dbReference>
<dbReference type="Pfam" id="PF01029">
    <property type="entry name" value="NusB"/>
    <property type="match status" value="1"/>
</dbReference>
<proteinExistence type="inferred from homology"/>
<protein>
    <recommendedName>
        <fullName evidence="4">16S rRNA (cytosine(967)-C(5))-methyltransferase</fullName>
        <ecNumber evidence="4">2.1.1.176</ecNumber>
    </recommendedName>
    <alternativeName>
        <fullName evidence="11">16S rRNA m5C967 methyltransferase</fullName>
    </alternativeName>
    <alternativeName>
        <fullName evidence="12">rRNA (cytosine-C(5)-)-methyltransferase RsmB</fullName>
    </alternativeName>
</protein>
<evidence type="ECO:0000256" key="13">
    <source>
        <dbReference type="ARBA" id="ARBA00047283"/>
    </source>
</evidence>
<dbReference type="InterPro" id="IPR049560">
    <property type="entry name" value="MeTrfase_RsmB-F_NOP2_cat"/>
</dbReference>
<comment type="similarity">
    <text evidence="3 14">Belongs to the class I-like SAM-binding methyltransferase superfamily. RsmB/NOP family.</text>
</comment>
<dbReference type="GO" id="GO:0003723">
    <property type="term" value="F:RNA binding"/>
    <property type="evidence" value="ECO:0007669"/>
    <property type="project" value="UniProtKB-UniRule"/>
</dbReference>
<organism evidence="17 18">
    <name type="scientific">Eiseniibacteriota bacterium</name>
    <dbReference type="NCBI Taxonomy" id="2212470"/>
    <lineage>
        <taxon>Bacteria</taxon>
        <taxon>Candidatus Eiseniibacteriota</taxon>
    </lineage>
</organism>
<dbReference type="Gene3D" id="3.30.70.1170">
    <property type="entry name" value="Sun protein, domain 3"/>
    <property type="match status" value="1"/>
</dbReference>
<dbReference type="InterPro" id="IPR029063">
    <property type="entry name" value="SAM-dependent_MTases_sf"/>
</dbReference>
<evidence type="ECO:0000256" key="5">
    <source>
        <dbReference type="ARBA" id="ARBA00022490"/>
    </source>
</evidence>
<keyword evidence="7 14" id="KW-0489">Methyltransferase</keyword>
<comment type="function">
    <text evidence="1">Specifically methylates the cytosine at position 967 (m5C967) of 16S rRNA.</text>
</comment>
<dbReference type="PROSITE" id="PS01153">
    <property type="entry name" value="NOL1_NOP2_SUN"/>
    <property type="match status" value="1"/>
</dbReference>
<evidence type="ECO:0000256" key="3">
    <source>
        <dbReference type="ARBA" id="ARBA00007494"/>
    </source>
</evidence>
<evidence type="ECO:0000256" key="11">
    <source>
        <dbReference type="ARBA" id="ARBA00030399"/>
    </source>
</evidence>
<reference evidence="17 18" key="1">
    <citation type="journal article" date="2019" name="Nat. Microbiol.">
        <title>Mediterranean grassland soil C-N compound turnover is dependent on rainfall and depth, and is mediated by genomically divergent microorganisms.</title>
        <authorList>
            <person name="Diamond S."/>
            <person name="Andeer P.F."/>
            <person name="Li Z."/>
            <person name="Crits-Christoph A."/>
            <person name="Burstein D."/>
            <person name="Anantharaman K."/>
            <person name="Lane K.R."/>
            <person name="Thomas B.C."/>
            <person name="Pan C."/>
            <person name="Northen T.R."/>
            <person name="Banfield J.F."/>
        </authorList>
    </citation>
    <scope>NUCLEOTIDE SEQUENCE [LARGE SCALE GENOMIC DNA]</scope>
    <source>
        <strain evidence="17">WS_9</strain>
    </source>
</reference>
<dbReference type="Gene3D" id="3.40.50.150">
    <property type="entry name" value="Vaccinia Virus protein VP39"/>
    <property type="match status" value="1"/>
</dbReference>
<evidence type="ECO:0000256" key="15">
    <source>
        <dbReference type="SAM" id="MobiDB-lite"/>
    </source>
</evidence>
<evidence type="ECO:0000256" key="2">
    <source>
        <dbReference type="ARBA" id="ARBA00004496"/>
    </source>
</evidence>
<dbReference type="AlphaFoldDB" id="A0A538TMG1"/>
<dbReference type="GO" id="GO:0005737">
    <property type="term" value="C:cytoplasm"/>
    <property type="evidence" value="ECO:0007669"/>
    <property type="project" value="UniProtKB-SubCell"/>
</dbReference>
<dbReference type="GO" id="GO:0008649">
    <property type="term" value="F:rRNA methyltransferase activity"/>
    <property type="evidence" value="ECO:0007669"/>
    <property type="project" value="InterPro"/>
</dbReference>
<dbReference type="InterPro" id="IPR006027">
    <property type="entry name" value="NusB_RsmB_TIM44"/>
</dbReference>
<dbReference type="InterPro" id="IPR054728">
    <property type="entry name" value="RsmB-like_ferredoxin"/>
</dbReference>
<dbReference type="EC" id="2.1.1.176" evidence="4"/>
<dbReference type="InterPro" id="IPR004573">
    <property type="entry name" value="rRNA_ssu_MeTfrase_B"/>
</dbReference>
<feature type="active site" description="Nucleophile" evidence="14">
    <location>
        <position position="409"/>
    </location>
</feature>
<dbReference type="InterPro" id="IPR018314">
    <property type="entry name" value="RsmB/NOL1/NOP2-like_CS"/>
</dbReference>
<dbReference type="InterPro" id="IPR035926">
    <property type="entry name" value="NusB-like_sf"/>
</dbReference>
<dbReference type="PRINTS" id="PR02008">
    <property type="entry name" value="RCMTFAMILY"/>
</dbReference>
<dbReference type="Pfam" id="PF01189">
    <property type="entry name" value="Methyltr_RsmB-F"/>
    <property type="match status" value="1"/>
</dbReference>
<keyword evidence="6" id="KW-0698">rRNA processing</keyword>
<feature type="compositionally biased region" description="Gly residues" evidence="15">
    <location>
        <begin position="8"/>
        <end position="19"/>
    </location>
</feature>
<keyword evidence="10 14" id="KW-0694">RNA-binding</keyword>
<feature type="domain" description="SAM-dependent MTase RsmB/NOP-type" evidence="16">
    <location>
        <begin position="198"/>
        <end position="470"/>
    </location>
</feature>
<dbReference type="SUPFAM" id="SSF48013">
    <property type="entry name" value="NusB-like"/>
    <property type="match status" value="1"/>
</dbReference>
<dbReference type="Pfam" id="PF22458">
    <property type="entry name" value="RsmF-B_ferredox"/>
    <property type="match status" value="1"/>
</dbReference>
<evidence type="ECO:0000256" key="4">
    <source>
        <dbReference type="ARBA" id="ARBA00012140"/>
    </source>
</evidence>
<dbReference type="NCBIfam" id="NF011494">
    <property type="entry name" value="PRK14902.1"/>
    <property type="match status" value="1"/>
</dbReference>
<evidence type="ECO:0000256" key="9">
    <source>
        <dbReference type="ARBA" id="ARBA00022691"/>
    </source>
</evidence>
<feature type="binding site" evidence="14">
    <location>
        <position position="312"/>
    </location>
    <ligand>
        <name>S-adenosyl-L-methionine</name>
        <dbReference type="ChEBI" id="CHEBI:59789"/>
    </ligand>
</feature>
<comment type="subcellular location">
    <subcellularLocation>
        <location evidence="2">Cytoplasm</location>
    </subcellularLocation>
</comment>
<evidence type="ECO:0000259" key="16">
    <source>
        <dbReference type="PROSITE" id="PS51686"/>
    </source>
</evidence>
<evidence type="ECO:0000256" key="10">
    <source>
        <dbReference type="ARBA" id="ARBA00022884"/>
    </source>
</evidence>
<dbReference type="NCBIfam" id="TIGR00563">
    <property type="entry name" value="rsmB"/>
    <property type="match status" value="1"/>
</dbReference>
<evidence type="ECO:0000313" key="18">
    <source>
        <dbReference type="Proteomes" id="UP000317691"/>
    </source>
</evidence>
<sequence>MKRDHRGSGGARRGAGRTGGPPRRRAKRAAGARDVALQILLAAESRSAYSDRLLETRLREAGLSSSDSALVTALVQGTLRNRASLDHHLAAFTNGGFERLPAPIRAALRLGAYQIMFLTRVPDSAAVDESVELAKTYGHPGTAGIVNAVLRRFARGDRAPLPDAAADLAGNLAVLHSHPRWLVERWLKHYGAEEATRLLASDNVEPSVSVRANAHRVTPNALAAALRAEGHETSPGPNGGPVLVVERGYVASRSPLFRGGSLSLQDEAESAVVMVLDPKPGERALDLCAAPGGKSSQIAERVAPGGSVVALERHASRARALRENLVHRLRLPGVSVVCGDGRNPPLVRPFDRVLVDAPCTGLGTLRRRADARWRKEERSIAEMAALQGALLDAAGPLTRPGGVLVYSVCSLEPEETDEIVDMFLRAHPEFTRENARPFLPPGFAAEEPVLRAFPHRHGTDGVFAARLRRR</sequence>
<dbReference type="SUPFAM" id="SSF53335">
    <property type="entry name" value="S-adenosyl-L-methionine-dependent methyltransferases"/>
    <property type="match status" value="1"/>
</dbReference>
<dbReference type="InterPro" id="IPR001678">
    <property type="entry name" value="MeTrfase_RsmB-F_NOP2_dom"/>
</dbReference>
<feature type="region of interest" description="Disordered" evidence="15">
    <location>
        <begin position="1"/>
        <end position="31"/>
    </location>
</feature>
<feature type="binding site" evidence="14">
    <location>
        <begin position="288"/>
        <end position="294"/>
    </location>
    <ligand>
        <name>S-adenosyl-L-methionine</name>
        <dbReference type="ChEBI" id="CHEBI:59789"/>
    </ligand>
</feature>
<dbReference type="PROSITE" id="PS51686">
    <property type="entry name" value="SAM_MT_RSMB_NOP"/>
    <property type="match status" value="1"/>
</dbReference>
<gene>
    <name evidence="17" type="primary">rsmB</name>
    <name evidence="17" type="ORF">E6K79_07035</name>
</gene>
<accession>A0A538TMG1</accession>
<dbReference type="CDD" id="cd02440">
    <property type="entry name" value="AdoMet_MTases"/>
    <property type="match status" value="1"/>
</dbReference>
<dbReference type="Gene3D" id="1.10.940.10">
    <property type="entry name" value="NusB-like"/>
    <property type="match status" value="1"/>
</dbReference>
<name>A0A538TMG1_UNCEI</name>